<organism evidence="1 2">
    <name type="scientific">Lacticaseibacillus paracasei subsp. tolerans Lpl14</name>
    <dbReference type="NCBI Taxonomy" id="1256229"/>
    <lineage>
        <taxon>Bacteria</taxon>
        <taxon>Bacillati</taxon>
        <taxon>Bacillota</taxon>
        <taxon>Bacilli</taxon>
        <taxon>Lactobacillales</taxon>
        <taxon>Lactobacillaceae</taxon>
        <taxon>Lacticaseibacillus</taxon>
    </lineage>
</organism>
<reference evidence="1 2" key="1">
    <citation type="journal article" date="2013" name="PLoS ONE">
        <title>Lactobacillus paracasei comparative genomics: towards species pan-genome definition and exploitation of diversity.</title>
        <authorList>
            <person name="Smokvina T."/>
            <person name="Wels M."/>
            <person name="Polka J."/>
            <person name="Chervaux C."/>
            <person name="Brisse S."/>
            <person name="Boekhorst J."/>
            <person name="van Hylckama Vlieg J.E."/>
            <person name="Siezen R.J."/>
        </authorList>
    </citation>
    <scope>NUCLEOTIDE SEQUENCE [LARGE SCALE GENOMIC DNA]</scope>
    <source>
        <strain evidence="1 2">Lpl14</strain>
    </source>
</reference>
<gene>
    <name evidence="1" type="ORF">Lpl14_09630</name>
</gene>
<dbReference type="AlphaFoldDB" id="A0A829GVT3"/>
<proteinExistence type="predicted"/>
<sequence>MLAHWARLQARKAPAVLKLGLGLGGENHATKTNFSAEPIAAPPALIILF</sequence>
<accession>A0A829GVT3</accession>
<protein>
    <submittedName>
        <fullName evidence="1">Uncharacterized protein</fullName>
    </submittedName>
</protein>
<dbReference type="Proteomes" id="UP000014285">
    <property type="component" value="Unassembled WGS sequence"/>
</dbReference>
<name>A0A829GVT3_LACPA</name>
<comment type="caution">
    <text evidence="1">The sequence shown here is derived from an EMBL/GenBank/DDBJ whole genome shotgun (WGS) entry which is preliminary data.</text>
</comment>
<dbReference type="EMBL" id="ANKB01000032">
    <property type="protein sequence ID" value="EPC64512.1"/>
    <property type="molecule type" value="Genomic_DNA"/>
</dbReference>
<evidence type="ECO:0000313" key="2">
    <source>
        <dbReference type="Proteomes" id="UP000014285"/>
    </source>
</evidence>
<evidence type="ECO:0000313" key="1">
    <source>
        <dbReference type="EMBL" id="EPC64512.1"/>
    </source>
</evidence>